<proteinExistence type="predicted"/>
<dbReference type="KEGG" id="tvi:Thivi_1400"/>
<evidence type="ECO:0000313" key="2">
    <source>
        <dbReference type="EMBL" id="AFL73408.1"/>
    </source>
</evidence>
<name>I3Y8U0_THIV6</name>
<dbReference type="CDD" id="cd07313">
    <property type="entry name" value="terB_like_2"/>
    <property type="match status" value="1"/>
</dbReference>
<dbReference type="STRING" id="765911.Thivi_1400"/>
<evidence type="ECO:0000259" key="1">
    <source>
        <dbReference type="Pfam" id="PF05099"/>
    </source>
</evidence>
<dbReference type="EMBL" id="CP003154">
    <property type="protein sequence ID" value="AFL73408.1"/>
    <property type="molecule type" value="Genomic_DNA"/>
</dbReference>
<dbReference type="Proteomes" id="UP000006062">
    <property type="component" value="Chromosome"/>
</dbReference>
<dbReference type="SUPFAM" id="SSF158682">
    <property type="entry name" value="TerB-like"/>
    <property type="match status" value="1"/>
</dbReference>
<sequence length="149" mass="16730">MLSHIRTFFDTYLSADAPSVQDPEQSARCAAAALLLEMAHMDDQVTESQQAAILTAVREHFGLTPEQAGELIECANEEREQATDYHQFTSLINAHFSPEQKVVLIEQLWRVAYANEELCKHEEYLARKVANLIHVPHGAFIAAKLRVIG</sequence>
<evidence type="ECO:0000313" key="3">
    <source>
        <dbReference type="Proteomes" id="UP000006062"/>
    </source>
</evidence>
<protein>
    <recommendedName>
        <fullName evidence="1">Co-chaperone DjlA N-terminal domain-containing protein</fullName>
    </recommendedName>
</protein>
<keyword evidence="3" id="KW-1185">Reference proteome</keyword>
<dbReference type="RefSeq" id="WP_014777883.1">
    <property type="nucleotide sequence ID" value="NC_018012.1"/>
</dbReference>
<dbReference type="Gene3D" id="1.10.3680.10">
    <property type="entry name" value="TerB-like"/>
    <property type="match status" value="1"/>
</dbReference>
<dbReference type="HOGENOM" id="CLU_111095_2_0_6"/>
<accession>I3Y8U0</accession>
<dbReference type="OrthoDB" id="5294347at2"/>
<dbReference type="Pfam" id="PF05099">
    <property type="entry name" value="TerB"/>
    <property type="match status" value="1"/>
</dbReference>
<reference evidence="2 3" key="1">
    <citation type="submission" date="2012-06" db="EMBL/GenBank/DDBJ databases">
        <title>Complete sequence of Thiocystis violascens DSM 198.</title>
        <authorList>
            <consortium name="US DOE Joint Genome Institute"/>
            <person name="Lucas S."/>
            <person name="Han J."/>
            <person name="Lapidus A."/>
            <person name="Cheng J.-F."/>
            <person name="Goodwin L."/>
            <person name="Pitluck S."/>
            <person name="Peters L."/>
            <person name="Ovchinnikova G."/>
            <person name="Teshima H."/>
            <person name="Detter J.C."/>
            <person name="Han C."/>
            <person name="Tapia R."/>
            <person name="Land M."/>
            <person name="Hauser L."/>
            <person name="Kyrpides N."/>
            <person name="Ivanova N."/>
            <person name="Pagani I."/>
            <person name="Vogl K."/>
            <person name="Liu Z."/>
            <person name="Frigaard N.-U."/>
            <person name="Bryant D."/>
            <person name="Woyke T."/>
        </authorList>
    </citation>
    <scope>NUCLEOTIDE SEQUENCE [LARGE SCALE GENOMIC DNA]</scope>
    <source>
        <strain evidence="3">ATCC 17096 / DSM 198 / 6111</strain>
    </source>
</reference>
<dbReference type="AlphaFoldDB" id="I3Y8U0"/>
<feature type="domain" description="Co-chaperone DjlA N-terminal" evidence="1">
    <location>
        <begin position="29"/>
        <end position="144"/>
    </location>
</feature>
<gene>
    <name evidence="2" type="ordered locus">Thivi_1400</name>
</gene>
<dbReference type="InterPro" id="IPR029024">
    <property type="entry name" value="TerB-like"/>
</dbReference>
<dbReference type="InterPro" id="IPR007791">
    <property type="entry name" value="DjlA_N"/>
</dbReference>
<organism evidence="2 3">
    <name type="scientific">Thiocystis violascens (strain ATCC 17096 / DSM 198 / 6111)</name>
    <name type="common">Chromatium violascens</name>
    <dbReference type="NCBI Taxonomy" id="765911"/>
    <lineage>
        <taxon>Bacteria</taxon>
        <taxon>Pseudomonadati</taxon>
        <taxon>Pseudomonadota</taxon>
        <taxon>Gammaproteobacteria</taxon>
        <taxon>Chromatiales</taxon>
        <taxon>Chromatiaceae</taxon>
        <taxon>Thiocystis</taxon>
    </lineage>
</organism>
<dbReference type="eggNOG" id="COG4103">
    <property type="taxonomic scope" value="Bacteria"/>
</dbReference>